<feature type="compositionally biased region" description="Basic and acidic residues" evidence="1">
    <location>
        <begin position="1"/>
        <end position="16"/>
    </location>
</feature>
<dbReference type="AlphaFoldDB" id="A0A382W2K8"/>
<feature type="non-terminal residue" evidence="2">
    <location>
        <position position="1"/>
    </location>
</feature>
<feature type="non-terminal residue" evidence="2">
    <location>
        <position position="26"/>
    </location>
</feature>
<feature type="region of interest" description="Disordered" evidence="1">
    <location>
        <begin position="1"/>
        <end position="26"/>
    </location>
</feature>
<dbReference type="EMBL" id="UINC01156114">
    <property type="protein sequence ID" value="SVD52348.1"/>
    <property type="molecule type" value="Genomic_DNA"/>
</dbReference>
<evidence type="ECO:0000313" key="2">
    <source>
        <dbReference type="EMBL" id="SVD52348.1"/>
    </source>
</evidence>
<sequence>GGAGHRQDDHSRRIDGGARPPARHRI</sequence>
<proteinExistence type="predicted"/>
<evidence type="ECO:0000256" key="1">
    <source>
        <dbReference type="SAM" id="MobiDB-lite"/>
    </source>
</evidence>
<gene>
    <name evidence="2" type="ORF">METZ01_LOCUS405202</name>
</gene>
<protein>
    <submittedName>
        <fullName evidence="2">Uncharacterized protein</fullName>
    </submittedName>
</protein>
<organism evidence="2">
    <name type="scientific">marine metagenome</name>
    <dbReference type="NCBI Taxonomy" id="408172"/>
    <lineage>
        <taxon>unclassified sequences</taxon>
        <taxon>metagenomes</taxon>
        <taxon>ecological metagenomes</taxon>
    </lineage>
</organism>
<reference evidence="2" key="1">
    <citation type="submission" date="2018-05" db="EMBL/GenBank/DDBJ databases">
        <authorList>
            <person name="Lanie J.A."/>
            <person name="Ng W.-L."/>
            <person name="Kazmierczak K.M."/>
            <person name="Andrzejewski T.M."/>
            <person name="Davidsen T.M."/>
            <person name="Wayne K.J."/>
            <person name="Tettelin H."/>
            <person name="Glass J.I."/>
            <person name="Rusch D."/>
            <person name="Podicherti R."/>
            <person name="Tsui H.-C.T."/>
            <person name="Winkler M.E."/>
        </authorList>
    </citation>
    <scope>NUCLEOTIDE SEQUENCE</scope>
</reference>
<accession>A0A382W2K8</accession>
<name>A0A382W2K8_9ZZZZ</name>